<name>A0A3B0RNI5_9ZZZZ</name>
<protein>
    <submittedName>
        <fullName evidence="1">Uncharacterized protein</fullName>
    </submittedName>
</protein>
<dbReference type="EMBL" id="UOED01000082">
    <property type="protein sequence ID" value="VAV93469.1"/>
    <property type="molecule type" value="Genomic_DNA"/>
</dbReference>
<gene>
    <name evidence="1" type="ORF">MNBD_ALPHA02-98</name>
</gene>
<accession>A0A3B0RNI5</accession>
<sequence>MINILNLVVKNPPGQPDGSENIQKKYLFEE</sequence>
<organism evidence="1">
    <name type="scientific">hydrothermal vent metagenome</name>
    <dbReference type="NCBI Taxonomy" id="652676"/>
    <lineage>
        <taxon>unclassified sequences</taxon>
        <taxon>metagenomes</taxon>
        <taxon>ecological metagenomes</taxon>
    </lineage>
</organism>
<proteinExistence type="predicted"/>
<evidence type="ECO:0000313" key="1">
    <source>
        <dbReference type="EMBL" id="VAV93469.1"/>
    </source>
</evidence>
<reference evidence="1" key="1">
    <citation type="submission" date="2018-06" db="EMBL/GenBank/DDBJ databases">
        <authorList>
            <person name="Zhirakovskaya E."/>
        </authorList>
    </citation>
    <scope>NUCLEOTIDE SEQUENCE</scope>
</reference>
<dbReference type="AlphaFoldDB" id="A0A3B0RNI5"/>